<dbReference type="AlphaFoldDB" id="T0I8M3"/>
<dbReference type="SUPFAM" id="SSF46689">
    <property type="entry name" value="Homeodomain-like"/>
    <property type="match status" value="1"/>
</dbReference>
<evidence type="ECO:0000256" key="1">
    <source>
        <dbReference type="ARBA" id="ARBA00023125"/>
    </source>
</evidence>
<accession>T0I8M3</accession>
<keyword evidence="1 2" id="KW-0238">DNA-binding</keyword>
<dbReference type="Gene3D" id="1.10.357.10">
    <property type="entry name" value="Tetracycline Repressor, domain 2"/>
    <property type="match status" value="1"/>
</dbReference>
<reference evidence="4 5" key="1">
    <citation type="journal article" date="2013" name="Genome Announc.">
        <title>Genome Sequence of Novosphingobium lindaniclasticum LE124T, Isolated from a Hexachlorocyclohexane Dumpsite.</title>
        <authorList>
            <person name="Saxena A."/>
            <person name="Nayyar N."/>
            <person name="Sangwan N."/>
            <person name="Kumari R."/>
            <person name="Khurana J.P."/>
            <person name="Lal R."/>
        </authorList>
    </citation>
    <scope>NUCLEOTIDE SEQUENCE [LARGE SCALE GENOMIC DNA]</scope>
    <source>
        <strain evidence="4 5">LE124</strain>
    </source>
</reference>
<dbReference type="Proteomes" id="UP000015527">
    <property type="component" value="Unassembled WGS sequence"/>
</dbReference>
<sequence>MDKVRLIGNARRVMEASLAPDIEDDLTRVGVIPAQQSRSRTLRDRLIRESLDIARKVPFDEVSINDICAAAQCSTGAFYSRFPDKITLFKAVMVFAAAESGPLLERLVRDEDFAHILPKLMAAQVDRYMRQKTFFRSAFKVSLDCEEAWEPFRRNARNLAAAYIDRVFGLPELDRSSVNVDRIRFAFQVMYGVLNNTLINRPGPFVLESAQFARLLEEAVVATMDLPIAEAVPGKSHDGA</sequence>
<feature type="DNA-binding region" description="H-T-H motif" evidence="2">
    <location>
        <begin position="63"/>
        <end position="82"/>
    </location>
</feature>
<dbReference type="InterPro" id="IPR009057">
    <property type="entry name" value="Homeodomain-like_sf"/>
</dbReference>
<comment type="caution">
    <text evidence="4">The sequence shown here is derived from an EMBL/GenBank/DDBJ whole genome shotgun (WGS) entry which is preliminary data.</text>
</comment>
<organism evidence="4 5">
    <name type="scientific">Novosphingobium lindaniclasticum LE124</name>
    <dbReference type="NCBI Taxonomy" id="1096930"/>
    <lineage>
        <taxon>Bacteria</taxon>
        <taxon>Pseudomonadati</taxon>
        <taxon>Pseudomonadota</taxon>
        <taxon>Alphaproteobacteria</taxon>
        <taxon>Sphingomonadales</taxon>
        <taxon>Sphingomonadaceae</taxon>
        <taxon>Novosphingobium</taxon>
    </lineage>
</organism>
<dbReference type="Pfam" id="PF00440">
    <property type="entry name" value="TetR_N"/>
    <property type="match status" value="1"/>
</dbReference>
<dbReference type="GO" id="GO:0003700">
    <property type="term" value="F:DNA-binding transcription factor activity"/>
    <property type="evidence" value="ECO:0007669"/>
    <property type="project" value="TreeGrafter"/>
</dbReference>
<evidence type="ECO:0000259" key="3">
    <source>
        <dbReference type="PROSITE" id="PS50977"/>
    </source>
</evidence>
<dbReference type="PANTHER" id="PTHR30055:SF146">
    <property type="entry name" value="HTH-TYPE TRANSCRIPTIONAL DUAL REGULATOR CECR"/>
    <property type="match status" value="1"/>
</dbReference>
<dbReference type="RefSeq" id="WP_021236097.1">
    <property type="nucleotide sequence ID" value="NZ_ATHL01000151.1"/>
</dbReference>
<evidence type="ECO:0000256" key="2">
    <source>
        <dbReference type="PROSITE-ProRule" id="PRU00335"/>
    </source>
</evidence>
<dbReference type="eggNOG" id="COG1309">
    <property type="taxonomic scope" value="Bacteria"/>
</dbReference>
<dbReference type="InterPro" id="IPR001647">
    <property type="entry name" value="HTH_TetR"/>
</dbReference>
<dbReference type="GO" id="GO:0000976">
    <property type="term" value="F:transcription cis-regulatory region binding"/>
    <property type="evidence" value="ECO:0007669"/>
    <property type="project" value="TreeGrafter"/>
</dbReference>
<gene>
    <name evidence="4" type="ORF">L284_22160</name>
</gene>
<keyword evidence="5" id="KW-1185">Reference proteome</keyword>
<feature type="domain" description="HTH tetR-type" evidence="3">
    <location>
        <begin position="40"/>
        <end position="100"/>
    </location>
</feature>
<dbReference type="PROSITE" id="PS50977">
    <property type="entry name" value="HTH_TETR_2"/>
    <property type="match status" value="1"/>
</dbReference>
<evidence type="ECO:0000313" key="5">
    <source>
        <dbReference type="Proteomes" id="UP000015527"/>
    </source>
</evidence>
<proteinExistence type="predicted"/>
<evidence type="ECO:0000313" key="4">
    <source>
        <dbReference type="EMBL" id="EQB08030.1"/>
    </source>
</evidence>
<dbReference type="PANTHER" id="PTHR30055">
    <property type="entry name" value="HTH-TYPE TRANSCRIPTIONAL REGULATOR RUTR"/>
    <property type="match status" value="1"/>
</dbReference>
<name>T0I8M3_9SPHN</name>
<dbReference type="PATRIC" id="fig|1096930.3.peg.4358"/>
<dbReference type="EMBL" id="ATHL01000151">
    <property type="protein sequence ID" value="EQB08030.1"/>
    <property type="molecule type" value="Genomic_DNA"/>
</dbReference>
<protein>
    <recommendedName>
        <fullName evidence="3">HTH tetR-type domain-containing protein</fullName>
    </recommendedName>
</protein>
<dbReference type="InterPro" id="IPR050109">
    <property type="entry name" value="HTH-type_TetR-like_transc_reg"/>
</dbReference>